<comment type="caution">
    <text evidence="11">The sequence shown here is derived from an EMBL/GenBank/DDBJ whole genome shotgun (WGS) entry which is preliminary data.</text>
</comment>
<dbReference type="GO" id="GO:0003700">
    <property type="term" value="F:DNA-binding transcription factor activity"/>
    <property type="evidence" value="ECO:0007669"/>
    <property type="project" value="InterPro"/>
</dbReference>
<evidence type="ECO:0000259" key="10">
    <source>
        <dbReference type="SMART" id="SM00415"/>
    </source>
</evidence>
<comment type="subunit">
    <text evidence="2">Homotrimer.</text>
</comment>
<dbReference type="InterPro" id="IPR036390">
    <property type="entry name" value="WH_DNA-bd_sf"/>
</dbReference>
<evidence type="ECO:0000256" key="3">
    <source>
        <dbReference type="ARBA" id="ARBA00022553"/>
    </source>
</evidence>
<evidence type="ECO:0000256" key="8">
    <source>
        <dbReference type="ARBA" id="ARBA00023242"/>
    </source>
</evidence>
<keyword evidence="6 11" id="KW-0238">DNA-binding</keyword>
<name>A0A2U1M6Y9_ARTAN</name>
<comment type="similarity">
    <text evidence="9">Belongs to the HSF family.</text>
</comment>
<evidence type="ECO:0000256" key="4">
    <source>
        <dbReference type="ARBA" id="ARBA00023015"/>
    </source>
</evidence>
<evidence type="ECO:0000256" key="6">
    <source>
        <dbReference type="ARBA" id="ARBA00023125"/>
    </source>
</evidence>
<dbReference type="InterPro" id="IPR000232">
    <property type="entry name" value="HSF_DNA-bd"/>
</dbReference>
<dbReference type="GO" id="GO:0006357">
    <property type="term" value="P:regulation of transcription by RNA polymerase II"/>
    <property type="evidence" value="ECO:0007669"/>
    <property type="project" value="TreeGrafter"/>
</dbReference>
<dbReference type="PANTHER" id="PTHR10015">
    <property type="entry name" value="HEAT SHOCK TRANSCRIPTION FACTOR"/>
    <property type="match status" value="1"/>
</dbReference>
<dbReference type="Proteomes" id="UP000245207">
    <property type="component" value="Unassembled WGS sequence"/>
</dbReference>
<dbReference type="SUPFAM" id="SSF46785">
    <property type="entry name" value="Winged helix' DNA-binding domain"/>
    <property type="match status" value="2"/>
</dbReference>
<dbReference type="SMART" id="SM00415">
    <property type="entry name" value="HSF"/>
    <property type="match status" value="2"/>
</dbReference>
<dbReference type="OrthoDB" id="1613807at2759"/>
<organism evidence="11 12">
    <name type="scientific">Artemisia annua</name>
    <name type="common">Sweet wormwood</name>
    <dbReference type="NCBI Taxonomy" id="35608"/>
    <lineage>
        <taxon>Eukaryota</taxon>
        <taxon>Viridiplantae</taxon>
        <taxon>Streptophyta</taxon>
        <taxon>Embryophyta</taxon>
        <taxon>Tracheophyta</taxon>
        <taxon>Spermatophyta</taxon>
        <taxon>Magnoliopsida</taxon>
        <taxon>eudicotyledons</taxon>
        <taxon>Gunneridae</taxon>
        <taxon>Pentapetalae</taxon>
        <taxon>asterids</taxon>
        <taxon>campanulids</taxon>
        <taxon>Asterales</taxon>
        <taxon>Asteraceae</taxon>
        <taxon>Asteroideae</taxon>
        <taxon>Anthemideae</taxon>
        <taxon>Artemisiinae</taxon>
        <taxon>Artemisia</taxon>
    </lineage>
</organism>
<dbReference type="PRINTS" id="PR00056">
    <property type="entry name" value="HSFDOMAIN"/>
</dbReference>
<reference evidence="11 12" key="1">
    <citation type="journal article" date="2018" name="Mol. Plant">
        <title>The genome of Artemisia annua provides insight into the evolution of Asteraceae family and artemisinin biosynthesis.</title>
        <authorList>
            <person name="Shen Q."/>
            <person name="Zhang L."/>
            <person name="Liao Z."/>
            <person name="Wang S."/>
            <person name="Yan T."/>
            <person name="Shi P."/>
            <person name="Liu M."/>
            <person name="Fu X."/>
            <person name="Pan Q."/>
            <person name="Wang Y."/>
            <person name="Lv Z."/>
            <person name="Lu X."/>
            <person name="Zhang F."/>
            <person name="Jiang W."/>
            <person name="Ma Y."/>
            <person name="Chen M."/>
            <person name="Hao X."/>
            <person name="Li L."/>
            <person name="Tang Y."/>
            <person name="Lv G."/>
            <person name="Zhou Y."/>
            <person name="Sun X."/>
            <person name="Brodelius P.E."/>
            <person name="Rose J.K.C."/>
            <person name="Tang K."/>
        </authorList>
    </citation>
    <scope>NUCLEOTIDE SEQUENCE [LARGE SCALE GENOMIC DNA]</scope>
    <source>
        <strain evidence="12">cv. Huhao1</strain>
        <tissue evidence="11">Leaf</tissue>
    </source>
</reference>
<feature type="domain" description="HSF-type DNA-binding" evidence="10">
    <location>
        <begin position="8"/>
        <end position="101"/>
    </location>
</feature>
<gene>
    <name evidence="11" type="ORF">CTI12_AA390240</name>
</gene>
<dbReference type="EMBL" id="PKPP01006284">
    <property type="protein sequence ID" value="PWA57032.1"/>
    <property type="molecule type" value="Genomic_DNA"/>
</dbReference>
<evidence type="ECO:0000256" key="2">
    <source>
        <dbReference type="ARBA" id="ARBA00011233"/>
    </source>
</evidence>
<feature type="domain" description="HSF-type DNA-binding" evidence="10">
    <location>
        <begin position="234"/>
        <end position="307"/>
    </location>
</feature>
<sequence>MDTDEFYGVARFVIKLYKMVSDKDTNSIISWGSSGASFIIFDEHRFTSEILPSYFDTSRLDSFTTQLNNYGFNKTGGSHLEFEQEHFQEGKQHLLKTIKRRSKQSKVINNTSSLCVATNEFKAAFGKVCVGQKQNFNRIQRFKLDMEKTLSEVQNITKSLSSNPIFTFSKDIGGKRKFGDLNSSIVFADIEKDFEAFYNQFEVPESGIDDFRTLRDWTHNVATGRGGRAGCGRRVPDFLQKLYNMVEKQEIDDLISWKLPSRDSFIIWDTNKFATHEFKKVNWECHEYANEWFLGGREDLLQNITRRPKKQQRMDHTMTCTLAEMEMLTHRLKTIQQEQKSKITWISYYEEQMRSSVDGLKEMAVNMANITSKLTLKSIENLEHVKKAKLVIEDDFIGSMEGQTLEVNELGEDPSALEENNNDVAESFFQELELDYEAVDKYLEMDETWIVHREITHYLSAQQKLESD</sequence>
<evidence type="ECO:0000313" key="12">
    <source>
        <dbReference type="Proteomes" id="UP000245207"/>
    </source>
</evidence>
<evidence type="ECO:0000256" key="1">
    <source>
        <dbReference type="ARBA" id="ARBA00004123"/>
    </source>
</evidence>
<keyword evidence="8" id="KW-0539">Nucleus</keyword>
<comment type="subcellular location">
    <subcellularLocation>
        <location evidence="1">Nucleus</location>
    </subcellularLocation>
</comment>
<dbReference type="Pfam" id="PF00447">
    <property type="entry name" value="HSF_DNA-bind"/>
    <property type="match status" value="2"/>
</dbReference>
<dbReference type="GO" id="GO:0005634">
    <property type="term" value="C:nucleus"/>
    <property type="evidence" value="ECO:0007669"/>
    <property type="project" value="UniProtKB-SubCell"/>
</dbReference>
<dbReference type="PANTHER" id="PTHR10015:SF456">
    <property type="entry name" value="E2F_DP FAMILY WINGED-HELIX DNA-BINDING DOMAIN-CONTAINING PROTEIN-RELATED"/>
    <property type="match status" value="1"/>
</dbReference>
<keyword evidence="5 11" id="KW-0346">Stress response</keyword>
<keyword evidence="3" id="KW-0597">Phosphoprotein</keyword>
<protein>
    <submittedName>
        <fullName evidence="11">Winged helix-turn-helix DNA-binding domain, Heat shock transcription factor family</fullName>
    </submittedName>
</protein>
<keyword evidence="12" id="KW-1185">Reference proteome</keyword>
<evidence type="ECO:0000256" key="5">
    <source>
        <dbReference type="ARBA" id="ARBA00023016"/>
    </source>
</evidence>
<dbReference type="InterPro" id="IPR036388">
    <property type="entry name" value="WH-like_DNA-bd_sf"/>
</dbReference>
<evidence type="ECO:0000256" key="9">
    <source>
        <dbReference type="RuleBase" id="RU004020"/>
    </source>
</evidence>
<dbReference type="GO" id="GO:0000978">
    <property type="term" value="F:RNA polymerase II cis-regulatory region sequence-specific DNA binding"/>
    <property type="evidence" value="ECO:0007669"/>
    <property type="project" value="TreeGrafter"/>
</dbReference>
<dbReference type="AlphaFoldDB" id="A0A2U1M6Y9"/>
<proteinExistence type="inferred from homology"/>
<accession>A0A2U1M6Y9</accession>
<keyword evidence="4" id="KW-0805">Transcription regulation</keyword>
<evidence type="ECO:0000313" key="11">
    <source>
        <dbReference type="EMBL" id="PWA57032.1"/>
    </source>
</evidence>
<dbReference type="STRING" id="35608.A0A2U1M6Y9"/>
<evidence type="ECO:0000256" key="7">
    <source>
        <dbReference type="ARBA" id="ARBA00023163"/>
    </source>
</evidence>
<dbReference type="Gene3D" id="1.10.10.10">
    <property type="entry name" value="Winged helix-like DNA-binding domain superfamily/Winged helix DNA-binding domain"/>
    <property type="match status" value="2"/>
</dbReference>
<keyword evidence="7" id="KW-0804">Transcription</keyword>
<dbReference type="FunFam" id="1.10.10.10:FF:000037">
    <property type="entry name" value="Heat stress transcription factor B-4"/>
    <property type="match status" value="1"/>
</dbReference>